<keyword evidence="1" id="KW-0677">Repeat</keyword>
<evidence type="ECO:0000313" key="4">
    <source>
        <dbReference type="Proteomes" id="UP000515153"/>
    </source>
</evidence>
<keyword evidence="4" id="KW-1185">Reference proteome</keyword>
<sequence>MDSLSLPPTILEEVRDIAQAAGSVHRLLHHQTKKHLTEPFHPDLQALTGLLLRLTGVIHSLLLHLQVLSDESPQSNPASNTKLACLTRCADLLSDLQDQWQDDEASREADFPGAANLRRFHEDLLAILIRFDISLYSTTWEAAVGTLWCSLPSDQAPVEEDDEEDDHAFTVITNRAPPEAQPLIRSNWEYHHSNTKLQWLLEQRCEETGEWLLGIDVVKQWLRGQYRFVLLSGSAGCGKTFLTAALLKQLSEQFGTHTVPLCYYFANPHEANGLRDILQPLVLQILTQHPKAWQVYLNFLLAREIRLVQELRPQLSCLGDVKLLVPLIKTLLGLSNKAYIILDGLDGLIPEIASKLLEILLECKGLQILVLSRPLPHETWDRICQQLESKATEYAIHEIGSNLDDIKAYIKEAAAQTKYNASTPHITPEELETFVLKSSRNSPDSGVHFQLSKCRLWYLQNRDRLEKLHLELDQPKPPQYTHMEDFYKAVVELAKSDGSNLQLGTRSAADFPSTVAERYNTFKTALEWLLVITKLGSEMSSMACSKRAFFEGLSVALSPEAKSLDELKSSRELESQYCWLFDLFAHEIQVNFPADQVRGDHVDTMKSYRYCIHNRSFLEFAQRNICHLDSRKGESSLAIACLRFLNMPDHSVKRDKRQAQMSRLKHPFYDFAAAWWPFIGSGFLRQTKSLALELFKEYYNFLNWLNAYSRTHCGNNGRGRLQGLSSEDPTGNPGIFRKHVHTALNIAVSLGLSPLLAPLDSYIQQCRQLYPRLYASKQQAGSELLQIALVGPRVLMTDTVSSRALATVSTVAGPTSIDVRGTIAYVLNRNLDPEEEVQIPFLGAHALLFCAEIQDLKLLIKIAERFSGKTYGRGIIYTESFADTLERLDPGRFLDFQNGVCQYILDFDAALHAKEPNYQSDYEDDSDQEDTDEEDDNSEKDYRSSDRCTPKYLTRLAWRIGRKNKLECIRMDVDRRIDCEDWQFLALWSRAHEGYRVDWIRRLLQDPRRPINRSITHPTDLDPSFSKELGLQTPLHLLAEIPYPTRDIIWWIQALLDLGADVSAQDGRGRTPLHLVESPGVLEMLLRYGADIDCRAEDGRSVWHVAAYNHDVVILRALAKLDPNPLESLRAVTTIGRTPLAEAVWNYHGPKGVFESCMIILEICSHDALSFASDVPMIHMAARWVEEPLMFKELDKAGALCPGVIASDGSTAYHFLGPYASPEFVKTLTQSYGTDNDLLVRLDKRGLTAFECWIDFFCENARRLASIDDPIPIPNKKTRSCVIDLLLVPSVVQSKGTTGLTFWERFCRNSLHKLFSLSSLQHLRQFPVAYNEYVGDILKAILASGAMEFYEEHKSRCALYAFVENIVPLDDLFGEAQPKSMATDTLFRFIELILSKTKHTEDLETNHAMADILCSAAMHGYRTMAMSLLARGVGVDATGLRGESLRDKIGESQVPELLEYLRVLPS</sequence>
<feature type="compositionally biased region" description="Acidic residues" evidence="2">
    <location>
        <begin position="921"/>
        <end position="938"/>
    </location>
</feature>
<dbReference type="InterPro" id="IPR002110">
    <property type="entry name" value="Ankyrin_rpt"/>
</dbReference>
<dbReference type="SUPFAM" id="SSF48403">
    <property type="entry name" value="Ankyrin repeat"/>
    <property type="match status" value="1"/>
</dbReference>
<evidence type="ECO:0000313" key="5">
    <source>
        <dbReference type="RefSeq" id="XP_030987059.1"/>
    </source>
</evidence>
<name>A0A6P8BJ80_PYRGI</name>
<reference evidence="5" key="1">
    <citation type="journal article" date="2019" name="Mol. Biol. Evol.">
        <title>Blast fungal genomes show frequent chromosomal changes, gene gains and losses, and effector gene turnover.</title>
        <authorList>
            <person name="Gomez Luciano L.B."/>
            <person name="Jason Tsai I."/>
            <person name="Chuma I."/>
            <person name="Tosa Y."/>
            <person name="Chen Y.H."/>
            <person name="Li J.Y."/>
            <person name="Li M.Y."/>
            <person name="Jade Lu M.Y."/>
            <person name="Nakayashiki H."/>
            <person name="Li W.H."/>
        </authorList>
    </citation>
    <scope>NUCLEOTIDE SEQUENCE</scope>
    <source>
        <strain evidence="5">NI907</strain>
    </source>
</reference>
<dbReference type="InterPro" id="IPR056884">
    <property type="entry name" value="NPHP3-like_N"/>
</dbReference>
<protein>
    <recommendedName>
        <fullName evidence="3">Nephrocystin 3-like N-terminal domain-containing protein</fullName>
    </recommendedName>
</protein>
<reference evidence="5" key="3">
    <citation type="submission" date="2025-08" db="UniProtKB">
        <authorList>
            <consortium name="RefSeq"/>
        </authorList>
    </citation>
    <scope>IDENTIFICATION</scope>
    <source>
        <strain evidence="5">NI907</strain>
    </source>
</reference>
<dbReference type="InterPro" id="IPR027417">
    <property type="entry name" value="P-loop_NTPase"/>
</dbReference>
<organism evidence="4 5">
    <name type="scientific">Pyricularia grisea</name>
    <name type="common">Crabgrass-specific blast fungus</name>
    <name type="synonym">Magnaporthe grisea</name>
    <dbReference type="NCBI Taxonomy" id="148305"/>
    <lineage>
        <taxon>Eukaryota</taxon>
        <taxon>Fungi</taxon>
        <taxon>Dikarya</taxon>
        <taxon>Ascomycota</taxon>
        <taxon>Pezizomycotina</taxon>
        <taxon>Sordariomycetes</taxon>
        <taxon>Sordariomycetidae</taxon>
        <taxon>Magnaporthales</taxon>
        <taxon>Pyriculariaceae</taxon>
        <taxon>Pyricularia</taxon>
    </lineage>
</organism>
<dbReference type="Gene3D" id="3.40.50.300">
    <property type="entry name" value="P-loop containing nucleotide triphosphate hydrolases"/>
    <property type="match status" value="1"/>
</dbReference>
<accession>A0A6P8BJ80</accession>
<evidence type="ECO:0000256" key="2">
    <source>
        <dbReference type="SAM" id="MobiDB-lite"/>
    </source>
</evidence>
<dbReference type="SMART" id="SM00248">
    <property type="entry name" value="ANK"/>
    <property type="match status" value="4"/>
</dbReference>
<dbReference type="KEGG" id="pgri:PgNI_01158"/>
<dbReference type="Pfam" id="PF24883">
    <property type="entry name" value="NPHP3_N"/>
    <property type="match status" value="1"/>
</dbReference>
<dbReference type="GeneID" id="41956147"/>
<reference evidence="5" key="2">
    <citation type="submission" date="2019-10" db="EMBL/GenBank/DDBJ databases">
        <authorList>
            <consortium name="NCBI Genome Project"/>
        </authorList>
    </citation>
    <scope>NUCLEOTIDE SEQUENCE</scope>
    <source>
        <strain evidence="5">NI907</strain>
    </source>
</reference>
<feature type="region of interest" description="Disordered" evidence="2">
    <location>
        <begin position="918"/>
        <end position="946"/>
    </location>
</feature>
<proteinExistence type="predicted"/>
<dbReference type="RefSeq" id="XP_030987059.1">
    <property type="nucleotide sequence ID" value="XM_031121233.1"/>
</dbReference>
<gene>
    <name evidence="5" type="ORF">PgNI_01158</name>
</gene>
<dbReference type="SUPFAM" id="SSF52540">
    <property type="entry name" value="P-loop containing nucleoside triphosphate hydrolases"/>
    <property type="match status" value="1"/>
</dbReference>
<evidence type="ECO:0000259" key="3">
    <source>
        <dbReference type="Pfam" id="PF24883"/>
    </source>
</evidence>
<dbReference type="InterPro" id="IPR036770">
    <property type="entry name" value="Ankyrin_rpt-contain_sf"/>
</dbReference>
<evidence type="ECO:0000256" key="1">
    <source>
        <dbReference type="ARBA" id="ARBA00022737"/>
    </source>
</evidence>
<dbReference type="Proteomes" id="UP000515153">
    <property type="component" value="Unplaced"/>
</dbReference>
<dbReference type="PANTHER" id="PTHR10039">
    <property type="entry name" value="AMELOGENIN"/>
    <property type="match status" value="1"/>
</dbReference>
<dbReference type="Pfam" id="PF00023">
    <property type="entry name" value="Ank"/>
    <property type="match status" value="1"/>
</dbReference>
<dbReference type="PANTHER" id="PTHR10039:SF14">
    <property type="entry name" value="NACHT DOMAIN-CONTAINING PROTEIN"/>
    <property type="match status" value="1"/>
</dbReference>
<feature type="domain" description="Nephrocystin 3-like N-terminal" evidence="3">
    <location>
        <begin position="208"/>
        <end position="373"/>
    </location>
</feature>
<dbReference type="Gene3D" id="1.25.40.20">
    <property type="entry name" value="Ankyrin repeat-containing domain"/>
    <property type="match status" value="1"/>
</dbReference>